<gene>
    <name evidence="5" type="ORF">MAUB_49990</name>
</gene>
<dbReference type="InterPro" id="IPR007621">
    <property type="entry name" value="TPM_dom"/>
</dbReference>
<feature type="domain" description="TPM" evidence="4">
    <location>
        <begin position="36"/>
        <end position="151"/>
    </location>
</feature>
<keyword evidence="2" id="KW-0472">Membrane</keyword>
<evidence type="ECO:0000256" key="2">
    <source>
        <dbReference type="SAM" id="Phobius"/>
    </source>
</evidence>
<organism evidence="5 6">
    <name type="scientific">Mycolicibacterium aubagnense</name>
    <dbReference type="NCBI Taxonomy" id="319707"/>
    <lineage>
        <taxon>Bacteria</taxon>
        <taxon>Bacillati</taxon>
        <taxon>Actinomycetota</taxon>
        <taxon>Actinomycetes</taxon>
        <taxon>Mycobacteriales</taxon>
        <taxon>Mycobacteriaceae</taxon>
        <taxon>Mycolicibacterium</taxon>
    </lineage>
</organism>
<feature type="signal peptide" evidence="3">
    <location>
        <begin position="1"/>
        <end position="26"/>
    </location>
</feature>
<dbReference type="Gene3D" id="3.10.310.50">
    <property type="match status" value="1"/>
</dbReference>
<keyword evidence="3" id="KW-0732">Signal</keyword>
<dbReference type="Pfam" id="PF04536">
    <property type="entry name" value="TPM_phosphatase"/>
    <property type="match status" value="1"/>
</dbReference>
<proteinExistence type="predicted"/>
<keyword evidence="6" id="KW-1185">Reference proteome</keyword>
<dbReference type="EMBL" id="AP022577">
    <property type="protein sequence ID" value="BBX87126.1"/>
    <property type="molecule type" value="Genomic_DNA"/>
</dbReference>
<sequence length="654" mass="68795">MRIMRLLWLMVSVLMVGTLVAPAVSAEPPMRLPDYVTDKAGALNSQQRSEVSGAVQQLYDKRGTRLWVVYVDTFSGANPRDWAENTWRQSFLGDHDAILAVAIEDRAYALLVPKAGAGHVDVDKLRRDTVEPKLHDGDWAGAAVAAADGLRAPTPPFNWVGLIAALAAIGVALAGLLWWVRRRRQQRRQADLNAAQQVDATDAKALAKMSLETLEDLSKSILVEVDNAVRTSDNELALAVGEFGERDTAPFTTAVQNAKSAMAQAFSVRQTLDDAVPETPQQRRDLLTQVVVAAARADKELENQRTAFHQLRDLVINAPTRLDALTQQLVVLTARVEPAQQTLTGLHGQFGPTALTSVAGNVDDARDRLRFADQNITTARGLVTKPGDSQAALVNAIHAAESALGQAQRMLDAVDSAADDITHATSALPAAITDIQQGITAAEAIPPGAHHAELTAARSAAVQAVSNARATGATDPLSAFTQLSAADSQLDKLLATIAEETAALSRLRQSFDQALLAAQSRVRGVSDFIDTRRGSVGSEARTRLAEAQRRLGAAQSLQATDVPAAIEQANVADTLAAQAQLLADDDVRAARQAYAQSGASTGADLGGIIIGGLLSGMIRGGGRNRGGGGSHGGGWNSTTFGGSGGGFSGGGGRF</sequence>
<dbReference type="RefSeq" id="WP_138229547.1">
    <property type="nucleotide sequence ID" value="NZ_AP022577.1"/>
</dbReference>
<evidence type="ECO:0000259" key="4">
    <source>
        <dbReference type="Pfam" id="PF04536"/>
    </source>
</evidence>
<evidence type="ECO:0000313" key="6">
    <source>
        <dbReference type="Proteomes" id="UP000465609"/>
    </source>
</evidence>
<feature type="transmembrane region" description="Helical" evidence="2">
    <location>
        <begin position="159"/>
        <end position="180"/>
    </location>
</feature>
<keyword evidence="2" id="KW-0812">Transmembrane</keyword>
<evidence type="ECO:0000256" key="3">
    <source>
        <dbReference type="SAM" id="SignalP"/>
    </source>
</evidence>
<evidence type="ECO:0000256" key="1">
    <source>
        <dbReference type="SAM" id="MobiDB-lite"/>
    </source>
</evidence>
<protein>
    <submittedName>
        <fullName evidence="5">Membrane protein</fullName>
    </submittedName>
</protein>
<feature type="region of interest" description="Disordered" evidence="1">
    <location>
        <begin position="624"/>
        <end position="654"/>
    </location>
</feature>
<name>A0ABM7IKA6_9MYCO</name>
<evidence type="ECO:0000313" key="5">
    <source>
        <dbReference type="EMBL" id="BBX87126.1"/>
    </source>
</evidence>
<dbReference type="Proteomes" id="UP000465609">
    <property type="component" value="Chromosome"/>
</dbReference>
<accession>A0ABM7IKA6</accession>
<keyword evidence="2" id="KW-1133">Transmembrane helix</keyword>
<reference evidence="5 6" key="1">
    <citation type="journal article" date="2019" name="Emerg. Microbes Infect.">
        <title>Comprehensive subspecies identification of 175 nontuberculous mycobacteria species based on 7547 genomic profiles.</title>
        <authorList>
            <person name="Matsumoto Y."/>
            <person name="Kinjo T."/>
            <person name="Motooka D."/>
            <person name="Nabeya D."/>
            <person name="Jung N."/>
            <person name="Uechi K."/>
            <person name="Horii T."/>
            <person name="Iida T."/>
            <person name="Fujita J."/>
            <person name="Nakamura S."/>
        </authorList>
    </citation>
    <scope>NUCLEOTIDE SEQUENCE [LARGE SCALE GENOMIC DNA]</scope>
    <source>
        <strain evidence="5 6">JCM 15296</strain>
    </source>
</reference>
<feature type="chain" id="PRO_5047041269" evidence="3">
    <location>
        <begin position="27"/>
        <end position="654"/>
    </location>
</feature>